<proteinExistence type="predicted"/>
<name>T0KTR4_9BACT</name>
<dbReference type="Proteomes" id="UP000015520">
    <property type="component" value="Unassembled WGS sequence"/>
</dbReference>
<comment type="caution">
    <text evidence="9">The sequence shown here is derived from an EMBL/GenBank/DDBJ whole genome shotgun (WGS) entry which is preliminary data.</text>
</comment>
<dbReference type="eggNOG" id="COG0204">
    <property type="taxonomic scope" value="Bacteria"/>
</dbReference>
<reference evidence="9 10" key="1">
    <citation type="submission" date="2013-07" db="EMBL/GenBank/DDBJ databases">
        <title>Sulfurimonas hongkongensis AST-10 Genome Sequencing.</title>
        <authorList>
            <person name="Cai L."/>
            <person name="Zhang T."/>
        </authorList>
    </citation>
    <scope>NUCLEOTIDE SEQUENCE [LARGE SCALE GENOMIC DNA]</scope>
    <source>
        <strain evidence="9 10">AST-10</strain>
    </source>
</reference>
<dbReference type="Gene3D" id="1.20.1250.20">
    <property type="entry name" value="MFS general substrate transporter like domains"/>
    <property type="match status" value="1"/>
</dbReference>
<feature type="transmembrane region" description="Helical" evidence="7">
    <location>
        <begin position="179"/>
        <end position="197"/>
    </location>
</feature>
<evidence type="ECO:0000256" key="5">
    <source>
        <dbReference type="ARBA" id="ARBA00022989"/>
    </source>
</evidence>
<dbReference type="SMART" id="SM00563">
    <property type="entry name" value="PlsC"/>
    <property type="match status" value="1"/>
</dbReference>
<evidence type="ECO:0000256" key="6">
    <source>
        <dbReference type="ARBA" id="ARBA00023136"/>
    </source>
</evidence>
<dbReference type="EMBL" id="AUPZ01000002">
    <property type="protein sequence ID" value="EQB40404.1"/>
    <property type="molecule type" value="Genomic_DNA"/>
</dbReference>
<dbReference type="InterPro" id="IPR011701">
    <property type="entry name" value="MFS"/>
</dbReference>
<dbReference type="SUPFAM" id="SSF69593">
    <property type="entry name" value="Glycerol-3-phosphate (1)-acyltransferase"/>
    <property type="match status" value="1"/>
</dbReference>
<dbReference type="PANTHER" id="PTHR43266">
    <property type="entry name" value="MACROLIDE-EFFLUX PROTEIN"/>
    <property type="match status" value="1"/>
</dbReference>
<feature type="transmembrane region" description="Helical" evidence="7">
    <location>
        <begin position="371"/>
        <end position="397"/>
    </location>
</feature>
<feature type="transmembrane region" description="Helical" evidence="7">
    <location>
        <begin position="298"/>
        <end position="319"/>
    </location>
</feature>
<keyword evidence="9" id="KW-0012">Acyltransferase</keyword>
<evidence type="ECO:0000259" key="8">
    <source>
        <dbReference type="SMART" id="SM00563"/>
    </source>
</evidence>
<evidence type="ECO:0000256" key="7">
    <source>
        <dbReference type="SAM" id="Phobius"/>
    </source>
</evidence>
<feature type="transmembrane region" description="Helical" evidence="7">
    <location>
        <begin position="271"/>
        <end position="291"/>
    </location>
</feature>
<keyword evidence="2" id="KW-0813">Transport</keyword>
<feature type="domain" description="Phospholipid/glycerol acyltransferase" evidence="8">
    <location>
        <begin position="446"/>
        <end position="557"/>
    </location>
</feature>
<dbReference type="InterPro" id="IPR002123">
    <property type="entry name" value="Plipid/glycerol_acylTrfase"/>
</dbReference>
<comment type="subcellular location">
    <subcellularLocation>
        <location evidence="1">Cell membrane</location>
        <topology evidence="1">Multi-pass membrane protein</topology>
    </subcellularLocation>
</comment>
<keyword evidence="6 7" id="KW-0472">Membrane</keyword>
<organism evidence="9 10">
    <name type="scientific">Sulfurimonas hongkongensis</name>
    <dbReference type="NCBI Taxonomy" id="1172190"/>
    <lineage>
        <taxon>Bacteria</taxon>
        <taxon>Pseudomonadati</taxon>
        <taxon>Campylobacterota</taxon>
        <taxon>Epsilonproteobacteria</taxon>
        <taxon>Campylobacterales</taxon>
        <taxon>Sulfurimonadaceae</taxon>
        <taxon>Sulfurimonas</taxon>
    </lineage>
</organism>
<dbReference type="CDD" id="cd07989">
    <property type="entry name" value="LPLAT_AGPAT-like"/>
    <property type="match status" value="1"/>
</dbReference>
<feature type="transmembrane region" description="Helical" evidence="7">
    <location>
        <begin position="403"/>
        <end position="426"/>
    </location>
</feature>
<feature type="transmembrane region" description="Helical" evidence="7">
    <location>
        <begin position="237"/>
        <end position="259"/>
    </location>
</feature>
<gene>
    <name evidence="9" type="ORF">M947_00985</name>
</gene>
<dbReference type="PATRIC" id="fig|1172190.3.peg.192"/>
<dbReference type="Pfam" id="PF01553">
    <property type="entry name" value="Acyltransferase"/>
    <property type="match status" value="1"/>
</dbReference>
<keyword evidence="9" id="KW-0808">Transferase</keyword>
<evidence type="ECO:0000256" key="4">
    <source>
        <dbReference type="ARBA" id="ARBA00022692"/>
    </source>
</evidence>
<dbReference type="AlphaFoldDB" id="T0KTR4"/>
<dbReference type="GO" id="GO:0016746">
    <property type="term" value="F:acyltransferase activity"/>
    <property type="evidence" value="ECO:0007669"/>
    <property type="project" value="UniProtKB-KW"/>
</dbReference>
<keyword evidence="3" id="KW-1003">Cell membrane</keyword>
<feature type="transmembrane region" description="Helical" evidence="7">
    <location>
        <begin position="81"/>
        <end position="98"/>
    </location>
</feature>
<dbReference type="Pfam" id="PF07690">
    <property type="entry name" value="MFS_1"/>
    <property type="match status" value="1"/>
</dbReference>
<evidence type="ECO:0000256" key="3">
    <source>
        <dbReference type="ARBA" id="ARBA00022475"/>
    </source>
</evidence>
<dbReference type="GO" id="GO:0022857">
    <property type="term" value="F:transmembrane transporter activity"/>
    <property type="evidence" value="ECO:0007669"/>
    <property type="project" value="InterPro"/>
</dbReference>
<feature type="transmembrane region" description="Helical" evidence="7">
    <location>
        <begin position="143"/>
        <end position="167"/>
    </location>
</feature>
<evidence type="ECO:0000256" key="1">
    <source>
        <dbReference type="ARBA" id="ARBA00004651"/>
    </source>
</evidence>
<dbReference type="SUPFAM" id="SSF103473">
    <property type="entry name" value="MFS general substrate transporter"/>
    <property type="match status" value="1"/>
</dbReference>
<evidence type="ECO:0000313" key="9">
    <source>
        <dbReference type="EMBL" id="EQB40404.1"/>
    </source>
</evidence>
<keyword evidence="10" id="KW-1185">Reference proteome</keyword>
<keyword evidence="4 7" id="KW-0812">Transmembrane</keyword>
<evidence type="ECO:0000256" key="2">
    <source>
        <dbReference type="ARBA" id="ARBA00022448"/>
    </source>
</evidence>
<evidence type="ECO:0000313" key="10">
    <source>
        <dbReference type="Proteomes" id="UP000015520"/>
    </source>
</evidence>
<dbReference type="eggNOG" id="COG2814">
    <property type="taxonomic scope" value="Bacteria"/>
</dbReference>
<feature type="transmembrane region" description="Helical" evidence="7">
    <location>
        <begin position="43"/>
        <end position="69"/>
    </location>
</feature>
<dbReference type="STRING" id="1172190.M947_00985"/>
<dbReference type="GO" id="GO:0005886">
    <property type="term" value="C:plasma membrane"/>
    <property type="evidence" value="ECO:0007669"/>
    <property type="project" value="UniProtKB-SubCell"/>
</dbReference>
<accession>T0KTR4</accession>
<dbReference type="PANTHER" id="PTHR43266:SF2">
    <property type="entry name" value="MAJOR FACILITATOR SUPERFAMILY (MFS) PROFILE DOMAIN-CONTAINING PROTEIN"/>
    <property type="match status" value="1"/>
</dbReference>
<sequence length="606" mass="68225">MREMFKIVGVINYLIVVFLNAFTDLGHKIIIQNTIFKVYDGELQIILTAIVNALILLPFILLFSPSGFLADRFAKSAIMKYSSALAVVVTLLITYFYYQGWFYSAFFMTFMLALQSAIYSPAKYGYIKELVGLKFISLGNGAVQAVTTIAILSGIIFYTVLFEISLADNFQTKEDVLKAIAPLGWLLVLGSLIEWFLASNLPNMMVEASQKKFNFKRYIRAEYLQKNIKTIKRNKEIFDAILALSLFWSISQVVLAIFGEFAKGELGITNAIYVQGAMAMAGFGIIAGSFLAAAFSKYYVNSGVATIGALGVTIIVFVIPSCESILSLVLLFALFGIFSGFIMVPLNSLIQLKAPRVHLGIILAGNNFVQNIFMVSFLLLTTLFAFFGTSAISLFYLMSLVGAYLSFILLRRYFVISFWALVEMLLKIRYRFRYEGLENIPKSGGVLLLGNHVSWIDWAIIQIPIERRINFMIDKDIYNNRFFNIVLRKGSLIPISKKASNGAFKEASKRLKNGKIVALFPEGRISPDGELGEFYKGYEFISSDYDGSICTFFIDGMQGSIFSKKREFKFFTKRDVVVYLGKPVCRDTKSQEVRDIIKNLKDEHET</sequence>
<protein>
    <submittedName>
        <fullName evidence="9">Glycerol acyltransferase</fullName>
    </submittedName>
</protein>
<feature type="transmembrane region" description="Helical" evidence="7">
    <location>
        <begin position="325"/>
        <end position="350"/>
    </location>
</feature>
<dbReference type="InterPro" id="IPR036259">
    <property type="entry name" value="MFS_trans_sf"/>
</dbReference>
<feature type="transmembrane region" description="Helical" evidence="7">
    <location>
        <begin position="7"/>
        <end position="23"/>
    </location>
</feature>
<keyword evidence="5 7" id="KW-1133">Transmembrane helix</keyword>